<protein>
    <submittedName>
        <fullName evidence="1">Uncharacterized protein</fullName>
    </submittedName>
</protein>
<evidence type="ECO:0000313" key="2">
    <source>
        <dbReference type="Proteomes" id="UP001060085"/>
    </source>
</evidence>
<comment type="caution">
    <text evidence="1">The sequence shown here is derived from an EMBL/GenBank/DDBJ whole genome shotgun (WGS) entry which is preliminary data.</text>
</comment>
<gene>
    <name evidence="1" type="ORF">M9H77_02120</name>
</gene>
<keyword evidence="2" id="KW-1185">Reference proteome</keyword>
<dbReference type="Proteomes" id="UP001060085">
    <property type="component" value="Linkage Group LG01"/>
</dbReference>
<evidence type="ECO:0000313" key="1">
    <source>
        <dbReference type="EMBL" id="KAI5680893.1"/>
    </source>
</evidence>
<reference evidence="2" key="1">
    <citation type="journal article" date="2023" name="Nat. Plants">
        <title>Single-cell RNA sequencing provides a high-resolution roadmap for understanding the multicellular compartmentation of specialized metabolism.</title>
        <authorList>
            <person name="Sun S."/>
            <person name="Shen X."/>
            <person name="Li Y."/>
            <person name="Li Y."/>
            <person name="Wang S."/>
            <person name="Li R."/>
            <person name="Zhang H."/>
            <person name="Shen G."/>
            <person name="Guo B."/>
            <person name="Wei J."/>
            <person name="Xu J."/>
            <person name="St-Pierre B."/>
            <person name="Chen S."/>
            <person name="Sun C."/>
        </authorList>
    </citation>
    <scope>NUCLEOTIDE SEQUENCE [LARGE SCALE GENOMIC DNA]</scope>
</reference>
<name>A0ACC0C807_CATRO</name>
<sequence>MIKEFSKVKELPQAQKVVEESIVIYVVEETSKEEPCCIMSVKSIENKEKARVEEKERLVERLCIFDSISIISKESEHFEYSKEKESELEKIMNNTFIESIVVGFGFDGALFDILHDKCLGKFVENVGYVSSSLDTFMENHNDFVSLNQLMSLCEWSS</sequence>
<accession>A0ACC0C807</accession>
<organism evidence="1 2">
    <name type="scientific">Catharanthus roseus</name>
    <name type="common">Madagascar periwinkle</name>
    <name type="synonym">Vinca rosea</name>
    <dbReference type="NCBI Taxonomy" id="4058"/>
    <lineage>
        <taxon>Eukaryota</taxon>
        <taxon>Viridiplantae</taxon>
        <taxon>Streptophyta</taxon>
        <taxon>Embryophyta</taxon>
        <taxon>Tracheophyta</taxon>
        <taxon>Spermatophyta</taxon>
        <taxon>Magnoliopsida</taxon>
        <taxon>eudicotyledons</taxon>
        <taxon>Gunneridae</taxon>
        <taxon>Pentapetalae</taxon>
        <taxon>asterids</taxon>
        <taxon>lamiids</taxon>
        <taxon>Gentianales</taxon>
        <taxon>Apocynaceae</taxon>
        <taxon>Rauvolfioideae</taxon>
        <taxon>Vinceae</taxon>
        <taxon>Catharanthinae</taxon>
        <taxon>Catharanthus</taxon>
    </lineage>
</organism>
<proteinExistence type="predicted"/>
<dbReference type="EMBL" id="CM044701">
    <property type="protein sequence ID" value="KAI5680893.1"/>
    <property type="molecule type" value="Genomic_DNA"/>
</dbReference>